<name>A0AAD9PGA2_RIDPI</name>
<evidence type="ECO:0000256" key="6">
    <source>
        <dbReference type="RuleBase" id="RU362006"/>
    </source>
</evidence>
<dbReference type="InterPro" id="IPR004345">
    <property type="entry name" value="TB2_DP1_HVA22"/>
</dbReference>
<evidence type="ECO:0000313" key="8">
    <source>
        <dbReference type="Proteomes" id="UP001209878"/>
    </source>
</evidence>
<comment type="similarity">
    <text evidence="2 6">Belongs to the DP1 family.</text>
</comment>
<dbReference type="PANTHER" id="PTHR12300">
    <property type="entry name" value="HVA22-LIKE PROTEINS"/>
    <property type="match status" value="1"/>
</dbReference>
<gene>
    <name evidence="7" type="ORF">NP493_3g02091</name>
</gene>
<evidence type="ECO:0000256" key="5">
    <source>
        <dbReference type="ARBA" id="ARBA00023136"/>
    </source>
</evidence>
<dbReference type="PANTHER" id="PTHR12300:SF161">
    <property type="entry name" value="RECEPTOR EXPRESSION-ENHANCING PROTEIN"/>
    <property type="match status" value="1"/>
</dbReference>
<protein>
    <recommendedName>
        <fullName evidence="6">Receptor expression-enhancing protein</fullName>
    </recommendedName>
</protein>
<keyword evidence="4 6" id="KW-1133">Transmembrane helix</keyword>
<keyword evidence="8" id="KW-1185">Reference proteome</keyword>
<evidence type="ECO:0000256" key="4">
    <source>
        <dbReference type="ARBA" id="ARBA00022989"/>
    </source>
</evidence>
<evidence type="ECO:0000256" key="2">
    <source>
        <dbReference type="ARBA" id="ARBA00008573"/>
    </source>
</evidence>
<dbReference type="Pfam" id="PF03134">
    <property type="entry name" value="TB2_DP1_HVA22"/>
    <property type="match status" value="1"/>
</dbReference>
<dbReference type="EMBL" id="JAODUO010000003">
    <property type="protein sequence ID" value="KAK2194008.1"/>
    <property type="molecule type" value="Genomic_DNA"/>
</dbReference>
<feature type="transmembrane region" description="Helical" evidence="6">
    <location>
        <begin position="117"/>
        <end position="140"/>
    </location>
</feature>
<comment type="subcellular location">
    <subcellularLocation>
        <location evidence="1 6">Membrane</location>
        <topology evidence="1 6">Multi-pass membrane protein</topology>
    </subcellularLocation>
</comment>
<sequence length="197" mass="22970">MAQDVETWQTRLDRTLHEKNFFTDVLDKAEAKTGVRRLYIVLGIASFLGVYLMVGYGCQFLCNFIGFVYPAYASVKAIETQRKNDDTKWLTYWVVYSAFSLVEMITDIFLFWVPFYWFLKCLFLVYCMVPTSWNGSIFIYHQFIRPFVLKYQTKVDSAIEQMSDTAQNIINEAESVSSEVASDLIKRRVDNVLKGDE</sequence>
<reference evidence="7" key="1">
    <citation type="journal article" date="2023" name="Mol. Biol. Evol.">
        <title>Third-Generation Sequencing Reveals the Adaptive Role of the Epigenome in Three Deep-Sea Polychaetes.</title>
        <authorList>
            <person name="Perez M."/>
            <person name="Aroh O."/>
            <person name="Sun Y."/>
            <person name="Lan Y."/>
            <person name="Juniper S.K."/>
            <person name="Young C.R."/>
            <person name="Angers B."/>
            <person name="Qian P.Y."/>
        </authorList>
    </citation>
    <scope>NUCLEOTIDE SEQUENCE</scope>
    <source>
        <strain evidence="7">R07B-5</strain>
    </source>
</reference>
<dbReference type="Proteomes" id="UP001209878">
    <property type="component" value="Unassembled WGS sequence"/>
</dbReference>
<comment type="caution">
    <text evidence="7">The sequence shown here is derived from an EMBL/GenBank/DDBJ whole genome shotgun (WGS) entry which is preliminary data.</text>
</comment>
<keyword evidence="3 6" id="KW-0812">Transmembrane</keyword>
<evidence type="ECO:0000313" key="7">
    <source>
        <dbReference type="EMBL" id="KAK2194008.1"/>
    </source>
</evidence>
<feature type="transmembrane region" description="Helical" evidence="6">
    <location>
        <begin position="38"/>
        <end position="69"/>
    </location>
</feature>
<keyword evidence="5 6" id="KW-0472">Membrane</keyword>
<feature type="transmembrane region" description="Helical" evidence="6">
    <location>
        <begin position="90"/>
        <end position="111"/>
    </location>
</feature>
<accession>A0AAD9PGA2</accession>
<evidence type="ECO:0000256" key="3">
    <source>
        <dbReference type="ARBA" id="ARBA00022692"/>
    </source>
</evidence>
<evidence type="ECO:0000256" key="1">
    <source>
        <dbReference type="ARBA" id="ARBA00004141"/>
    </source>
</evidence>
<proteinExistence type="inferred from homology"/>
<organism evidence="7 8">
    <name type="scientific">Ridgeia piscesae</name>
    <name type="common">Tubeworm</name>
    <dbReference type="NCBI Taxonomy" id="27915"/>
    <lineage>
        <taxon>Eukaryota</taxon>
        <taxon>Metazoa</taxon>
        <taxon>Spiralia</taxon>
        <taxon>Lophotrochozoa</taxon>
        <taxon>Annelida</taxon>
        <taxon>Polychaeta</taxon>
        <taxon>Sedentaria</taxon>
        <taxon>Canalipalpata</taxon>
        <taxon>Sabellida</taxon>
        <taxon>Siboglinidae</taxon>
        <taxon>Ridgeia</taxon>
    </lineage>
</organism>
<dbReference type="GO" id="GO:0016020">
    <property type="term" value="C:membrane"/>
    <property type="evidence" value="ECO:0007669"/>
    <property type="project" value="UniProtKB-SubCell"/>
</dbReference>
<dbReference type="AlphaFoldDB" id="A0AAD9PGA2"/>